<comment type="caution">
    <text evidence="1">The sequence shown here is derived from an EMBL/GenBank/DDBJ whole genome shotgun (WGS) entry which is preliminary data.</text>
</comment>
<name>A0A9P6A0T2_PLEER</name>
<dbReference type="EMBL" id="MU154550">
    <property type="protein sequence ID" value="KAF9496603.1"/>
    <property type="molecule type" value="Genomic_DNA"/>
</dbReference>
<sequence length="452" mass="50610">MAQPQPAQPNPYQPGAALIRCTQPTPRLSSFSILVAERAMDLARSTREFNNSLYNSISALCTHVAEKSQNFSAQTVYKVLIWRKKGILIQIAIVSDDRGIEIRRIALPFAVAKHQAIQQIAPYASLFTFTAPLRDLFARLIPGAIEPLQPIRIQPLYFPCWFIDAEIQGSTWLKYMGPAGKSTAAVDLSRSYLPGFPFEPICRLSLNAPNLEKLRTLPFTSELAKLHGEEIACIPYSISPTSALNLARLLPEDKGLIDQDMGFSPSSLKPNLLAAYPILFPLYLAQYELKEPLSTFNPGSTLQVLLEAHVPEGRLSIYPVYPPNLPDIIARDEVVSFRDFTERTFAPSDYDSDSSITASYQASFPNFQIKVAKWLDGLITQPGAAAKLAEVSDIPAIDGEGAQRFWDQPWIREWDVSDICKNRSFIQQGHAREAENREKPDWWKEWEASRGA</sequence>
<keyword evidence="2" id="KW-1185">Reference proteome</keyword>
<dbReference type="Proteomes" id="UP000807025">
    <property type="component" value="Unassembled WGS sequence"/>
</dbReference>
<protein>
    <submittedName>
        <fullName evidence="1">Uncharacterized protein</fullName>
    </submittedName>
</protein>
<dbReference type="OrthoDB" id="2349883at2759"/>
<organism evidence="1 2">
    <name type="scientific">Pleurotus eryngii</name>
    <name type="common">Boletus of the steppes</name>
    <dbReference type="NCBI Taxonomy" id="5323"/>
    <lineage>
        <taxon>Eukaryota</taxon>
        <taxon>Fungi</taxon>
        <taxon>Dikarya</taxon>
        <taxon>Basidiomycota</taxon>
        <taxon>Agaricomycotina</taxon>
        <taxon>Agaricomycetes</taxon>
        <taxon>Agaricomycetidae</taxon>
        <taxon>Agaricales</taxon>
        <taxon>Pleurotineae</taxon>
        <taxon>Pleurotaceae</taxon>
        <taxon>Pleurotus</taxon>
    </lineage>
</organism>
<evidence type="ECO:0000313" key="1">
    <source>
        <dbReference type="EMBL" id="KAF9496603.1"/>
    </source>
</evidence>
<reference evidence="1" key="1">
    <citation type="submission" date="2020-11" db="EMBL/GenBank/DDBJ databases">
        <authorList>
            <consortium name="DOE Joint Genome Institute"/>
            <person name="Ahrendt S."/>
            <person name="Riley R."/>
            <person name="Andreopoulos W."/>
            <person name="Labutti K."/>
            <person name="Pangilinan J."/>
            <person name="Ruiz-Duenas F.J."/>
            <person name="Barrasa J.M."/>
            <person name="Sanchez-Garcia M."/>
            <person name="Camarero S."/>
            <person name="Miyauchi S."/>
            <person name="Serrano A."/>
            <person name="Linde D."/>
            <person name="Babiker R."/>
            <person name="Drula E."/>
            <person name="Ayuso-Fernandez I."/>
            <person name="Pacheco R."/>
            <person name="Padilla G."/>
            <person name="Ferreira P."/>
            <person name="Barriuso J."/>
            <person name="Kellner H."/>
            <person name="Castanera R."/>
            <person name="Alfaro M."/>
            <person name="Ramirez L."/>
            <person name="Pisabarro A.G."/>
            <person name="Kuo A."/>
            <person name="Tritt A."/>
            <person name="Lipzen A."/>
            <person name="He G."/>
            <person name="Yan M."/>
            <person name="Ng V."/>
            <person name="Cullen D."/>
            <person name="Martin F."/>
            <person name="Rosso M.-N."/>
            <person name="Henrissat B."/>
            <person name="Hibbett D."/>
            <person name="Martinez A.T."/>
            <person name="Grigoriev I.V."/>
        </authorList>
    </citation>
    <scope>NUCLEOTIDE SEQUENCE</scope>
    <source>
        <strain evidence="1">ATCC 90797</strain>
    </source>
</reference>
<evidence type="ECO:0000313" key="2">
    <source>
        <dbReference type="Proteomes" id="UP000807025"/>
    </source>
</evidence>
<proteinExistence type="predicted"/>
<accession>A0A9P6A0T2</accession>
<dbReference type="AlphaFoldDB" id="A0A9P6A0T2"/>
<gene>
    <name evidence="1" type="ORF">BDN71DRAFT_1505524</name>
</gene>